<dbReference type="GO" id="GO:0035865">
    <property type="term" value="P:cellular response to potassium ion"/>
    <property type="evidence" value="ECO:0007669"/>
    <property type="project" value="Ensembl"/>
</dbReference>
<dbReference type="PRINTS" id="PR00465">
    <property type="entry name" value="EP450IV"/>
</dbReference>
<dbReference type="Ensembl" id="ENSMLET00000056013.1">
    <property type="protein sequence ID" value="ENSMLEP00000032436.1"/>
    <property type="gene ID" value="ENSMLEG00000040431.1"/>
</dbReference>
<dbReference type="InterPro" id="IPR050479">
    <property type="entry name" value="CYP11_CYP27_families"/>
</dbReference>
<comment type="subcellular location">
    <subcellularLocation>
        <location evidence="2">Mitochondrion membrane</location>
    </subcellularLocation>
</comment>
<keyword evidence="5 13" id="KW-0479">Metal-binding</keyword>
<reference evidence="15" key="2">
    <citation type="submission" date="2025-09" db="UniProtKB">
        <authorList>
            <consortium name="Ensembl"/>
        </authorList>
    </citation>
    <scope>IDENTIFICATION</scope>
</reference>
<dbReference type="GO" id="GO:0008217">
    <property type="term" value="P:regulation of blood pressure"/>
    <property type="evidence" value="ECO:0007669"/>
    <property type="project" value="Ensembl"/>
</dbReference>
<dbReference type="GO" id="GO:0032342">
    <property type="term" value="P:aldosterone biosynthetic process"/>
    <property type="evidence" value="ECO:0007669"/>
    <property type="project" value="Ensembl"/>
</dbReference>
<evidence type="ECO:0000313" key="15">
    <source>
        <dbReference type="Ensembl" id="ENSMLEP00000032436.1"/>
    </source>
</evidence>
<dbReference type="Pfam" id="PF00067">
    <property type="entry name" value="p450"/>
    <property type="match status" value="1"/>
</dbReference>
<dbReference type="FunFam" id="1.10.630.10:FF:000015">
    <property type="entry name" value="Cholesterol side-chain cleavage enzyme, mitochondrial"/>
    <property type="match status" value="1"/>
</dbReference>
<sequence>MALRAKAEVCMAAPWLSLQRARALGTRATRVPRTVLPFEAMPRRPGNRWLRLLQIWREQGYEHLHLEVHQTFQELGPIFRPQHSASFGGWGGSAACAGLWFCQCRGWCRANPSSLQRGQDSEALKYDLGGAGMVCVMLPEDVEKLQQVDSLNPRRMSLEPWVAYRQHRGHKCGVFLLKLADRGNSTPPFPGGIHGDPTHSGCGNGPEWRFNRLRLNPDVLSPKAVQRFLPMVDAVARDFSQALRKKVLQNARDSVTLDVQPSIFHYTIEASNLALFGERLGLVGHSPSSASLSFLHALEVMFKSTVQLMFMPRSLSRWTSPKVWKEHFEAWDCIFQYGDNCIQKIYQELALSRPQQYTSIVAELLLNAELSPDAIKANSMELTTGSVDTTVFPLLMTLFELARNPNVQQALRQESLAAAASISEHPQKATTELPLLRAALKETLRLYPVGLFLERVVSSDLVLQNYHIPAGTLVRVFLYSLGRNPALFPRPERYNPQRWLDIRGSGRNFYHVPFGFGMRQCLGRRLAEAEMLLLLHHVLKHLQVETLTQEDIKMVYSFILRPSTFPLLTFRAIN</sequence>
<evidence type="ECO:0000256" key="9">
    <source>
        <dbReference type="ARBA" id="ARBA00023033"/>
    </source>
</evidence>
<dbReference type="PROSITE" id="PS00086">
    <property type="entry name" value="CYTOCHROME_P450"/>
    <property type="match status" value="1"/>
</dbReference>
<keyword evidence="8 13" id="KW-0408">Iron</keyword>
<evidence type="ECO:0000256" key="13">
    <source>
        <dbReference type="PIRSR" id="PIRSR602403-1"/>
    </source>
</evidence>
<dbReference type="InterPro" id="IPR001128">
    <property type="entry name" value="Cyt_P450"/>
</dbReference>
<evidence type="ECO:0000256" key="10">
    <source>
        <dbReference type="ARBA" id="ARBA00023128"/>
    </source>
</evidence>
<dbReference type="OrthoDB" id="3945418at2759"/>
<dbReference type="PANTHER" id="PTHR24279:SF115">
    <property type="entry name" value="CYTOCHROME P450 11B1, MITOCHONDRIAL"/>
    <property type="match status" value="1"/>
</dbReference>
<dbReference type="GeneID" id="105536287"/>
<evidence type="ECO:0000256" key="3">
    <source>
        <dbReference type="ARBA" id="ARBA00010617"/>
    </source>
</evidence>
<evidence type="ECO:0000313" key="17">
    <source>
        <dbReference type="VGNC" id="VGNC:82673"/>
    </source>
</evidence>
<organism evidence="15 16">
    <name type="scientific">Mandrillus leucophaeus</name>
    <name type="common">Drill</name>
    <name type="synonym">Papio leucophaeus</name>
    <dbReference type="NCBI Taxonomy" id="9568"/>
    <lineage>
        <taxon>Eukaryota</taxon>
        <taxon>Metazoa</taxon>
        <taxon>Chordata</taxon>
        <taxon>Craniata</taxon>
        <taxon>Vertebrata</taxon>
        <taxon>Euteleostomi</taxon>
        <taxon>Mammalia</taxon>
        <taxon>Eutheria</taxon>
        <taxon>Euarchontoglires</taxon>
        <taxon>Primates</taxon>
        <taxon>Haplorrhini</taxon>
        <taxon>Catarrhini</taxon>
        <taxon>Cercopithecidae</taxon>
        <taxon>Cercopithecinae</taxon>
        <taxon>Mandrillus</taxon>
    </lineage>
</organism>
<evidence type="ECO:0000256" key="12">
    <source>
        <dbReference type="ARBA" id="ARBA00023250"/>
    </source>
</evidence>
<evidence type="ECO:0000313" key="16">
    <source>
        <dbReference type="Proteomes" id="UP000233140"/>
    </source>
</evidence>
<evidence type="ECO:0000256" key="1">
    <source>
        <dbReference type="ARBA" id="ARBA00001971"/>
    </source>
</evidence>
<dbReference type="Proteomes" id="UP000233140">
    <property type="component" value="Unassembled WGS sequence"/>
</dbReference>
<dbReference type="GO" id="GO:0034651">
    <property type="term" value="P:cortisol biosynthetic process"/>
    <property type="evidence" value="ECO:0007669"/>
    <property type="project" value="Ensembl"/>
</dbReference>
<proteinExistence type="inferred from homology"/>
<dbReference type="GO" id="GO:0020037">
    <property type="term" value="F:heme binding"/>
    <property type="evidence" value="ECO:0007669"/>
    <property type="project" value="InterPro"/>
</dbReference>
<evidence type="ECO:0000256" key="5">
    <source>
        <dbReference type="ARBA" id="ARBA00022723"/>
    </source>
</evidence>
<dbReference type="VGNC" id="VGNC:82673">
    <property type="gene designation" value="CYP11B1"/>
</dbReference>
<dbReference type="InterPro" id="IPR002403">
    <property type="entry name" value="Cyt_P450_E_grp-IV"/>
</dbReference>
<protein>
    <submittedName>
        <fullName evidence="15">Cytochrome P450 family 11 subfamily B member 1</fullName>
    </submittedName>
</protein>
<dbReference type="SUPFAM" id="SSF48264">
    <property type="entry name" value="Cytochrome P450"/>
    <property type="match status" value="1"/>
</dbReference>
<dbReference type="PRINTS" id="PR00385">
    <property type="entry name" value="P450"/>
</dbReference>
<dbReference type="STRING" id="9568.ENSMLEP00000032436"/>
<dbReference type="GO" id="GO:0004507">
    <property type="term" value="F:steroid 11-beta-monooxygenase activity"/>
    <property type="evidence" value="ECO:0007669"/>
    <property type="project" value="Ensembl"/>
</dbReference>
<dbReference type="Gene3D" id="1.10.630.10">
    <property type="entry name" value="Cytochrome P450"/>
    <property type="match status" value="1"/>
</dbReference>
<evidence type="ECO:0000256" key="4">
    <source>
        <dbReference type="ARBA" id="ARBA00022617"/>
    </source>
</evidence>
<dbReference type="PANTHER" id="PTHR24279">
    <property type="entry name" value="CYTOCHROME P450"/>
    <property type="match status" value="1"/>
</dbReference>
<dbReference type="CTD" id="1584"/>
<accession>A0A2K5ZX90</accession>
<evidence type="ECO:0000256" key="6">
    <source>
        <dbReference type="ARBA" id="ARBA00022946"/>
    </source>
</evidence>
<dbReference type="GeneTree" id="ENSGT00940000163354"/>
<dbReference type="InterPro" id="IPR036396">
    <property type="entry name" value="Cyt_P450_sf"/>
</dbReference>
<evidence type="ECO:0000256" key="8">
    <source>
        <dbReference type="ARBA" id="ARBA00023004"/>
    </source>
</evidence>
<dbReference type="GO" id="GO:0008203">
    <property type="term" value="P:cholesterol metabolic process"/>
    <property type="evidence" value="ECO:0007669"/>
    <property type="project" value="TreeGrafter"/>
</dbReference>
<keyword evidence="4 13" id="KW-0349">Heme</keyword>
<evidence type="ECO:0000256" key="7">
    <source>
        <dbReference type="ARBA" id="ARBA00023002"/>
    </source>
</evidence>
<keyword evidence="11" id="KW-0472">Membrane</keyword>
<dbReference type="GO" id="GO:0005743">
    <property type="term" value="C:mitochondrial inner membrane"/>
    <property type="evidence" value="ECO:0007669"/>
    <property type="project" value="TreeGrafter"/>
</dbReference>
<keyword evidence="9 14" id="KW-0503">Monooxygenase</keyword>
<evidence type="ECO:0000256" key="2">
    <source>
        <dbReference type="ARBA" id="ARBA00004325"/>
    </source>
</evidence>
<dbReference type="AlphaFoldDB" id="A0A2K5ZX90"/>
<evidence type="ECO:0000256" key="14">
    <source>
        <dbReference type="RuleBase" id="RU000461"/>
    </source>
</evidence>
<keyword evidence="16" id="KW-1185">Reference proteome</keyword>
<dbReference type="GO" id="GO:0047783">
    <property type="term" value="F:corticosterone 18-monooxygenase activity"/>
    <property type="evidence" value="ECO:0007669"/>
    <property type="project" value="TreeGrafter"/>
</dbReference>
<comment type="cofactor">
    <cofactor evidence="1 13">
        <name>heme</name>
        <dbReference type="ChEBI" id="CHEBI:30413"/>
    </cofactor>
</comment>
<feature type="binding site" description="axial binding residue" evidence="13">
    <location>
        <position position="521"/>
    </location>
    <ligand>
        <name>heme</name>
        <dbReference type="ChEBI" id="CHEBI:30413"/>
    </ligand>
    <ligandPart>
        <name>Fe</name>
        <dbReference type="ChEBI" id="CHEBI:18248"/>
    </ligandPart>
</feature>
<evidence type="ECO:0000256" key="11">
    <source>
        <dbReference type="ARBA" id="ARBA00023136"/>
    </source>
</evidence>
<dbReference type="GO" id="GO:0071375">
    <property type="term" value="P:cellular response to peptide hormone stimulus"/>
    <property type="evidence" value="ECO:0007669"/>
    <property type="project" value="TreeGrafter"/>
</dbReference>
<keyword evidence="7 14" id="KW-0560">Oxidoreductase</keyword>
<name>A0A2K5ZX90_MANLE</name>
<reference evidence="15" key="1">
    <citation type="submission" date="2025-08" db="UniProtKB">
        <authorList>
            <consortium name="Ensembl"/>
        </authorList>
    </citation>
    <scope>IDENTIFICATION</scope>
</reference>
<comment type="similarity">
    <text evidence="3 14">Belongs to the cytochrome P450 family.</text>
</comment>
<keyword evidence="12" id="KW-0755">Steroidogenesis</keyword>
<keyword evidence="10" id="KW-0496">Mitochondrion</keyword>
<gene>
    <name evidence="15 17" type="primary">CYP11B1</name>
</gene>
<dbReference type="KEGG" id="mleu:105536287"/>
<dbReference type="GO" id="GO:0005506">
    <property type="term" value="F:iron ion binding"/>
    <property type="evidence" value="ECO:0007669"/>
    <property type="project" value="InterPro"/>
</dbReference>
<keyword evidence="6" id="KW-0809">Transit peptide</keyword>
<dbReference type="InterPro" id="IPR017972">
    <property type="entry name" value="Cyt_P450_CS"/>
</dbReference>